<sequence>MDRRNFLKAVALTGAAITTIEDADAMSVLTQSFQTTHAAAKYDLVAVLGGEPEVMFRKAIDEMGGMRNFISKGDKVCVKPNIGWDKTPELAANTNPKLVQEIIKQCFDAGAREVTVFDHTCDDWRKCYANSGIEEAAKAAGAKVVPAHEESYYKSVSLPKGKSLKEAKIHQAIVDSDKWINVPILKNHGGAQLTISMKNYMGIVWDRGFFHANDLQQCIADVCTYAKRPVLNVVDAYRLMKTSGPRGKSEADVVLSKGLFISQDIVAVDTAAANFFNQAREMPLDKVGHLAKGQELGVGTMNLDKLNIRRVRI</sequence>
<accession>A0A644YNT2</accession>
<organism evidence="2">
    <name type="scientific">bioreactor metagenome</name>
    <dbReference type="NCBI Taxonomy" id="1076179"/>
    <lineage>
        <taxon>unclassified sequences</taxon>
        <taxon>metagenomes</taxon>
        <taxon>ecological metagenomes</taxon>
    </lineage>
</organism>
<dbReference type="InterPro" id="IPR007160">
    <property type="entry name" value="DUF362"/>
</dbReference>
<dbReference type="InterPro" id="IPR019546">
    <property type="entry name" value="TAT_signal_bac_arc"/>
</dbReference>
<feature type="domain" description="DUF362" evidence="1">
    <location>
        <begin position="76"/>
        <end position="273"/>
    </location>
</feature>
<dbReference type="AlphaFoldDB" id="A0A644YNT2"/>
<comment type="caution">
    <text evidence="2">The sequence shown here is derived from an EMBL/GenBank/DDBJ whole genome shotgun (WGS) entry which is preliminary data.</text>
</comment>
<proteinExistence type="predicted"/>
<gene>
    <name evidence="2" type="ORF">SDC9_74682</name>
</gene>
<reference evidence="2" key="1">
    <citation type="submission" date="2019-08" db="EMBL/GenBank/DDBJ databases">
        <authorList>
            <person name="Kucharzyk K."/>
            <person name="Murdoch R.W."/>
            <person name="Higgins S."/>
            <person name="Loffler F."/>
        </authorList>
    </citation>
    <scope>NUCLEOTIDE SEQUENCE</scope>
</reference>
<evidence type="ECO:0000259" key="1">
    <source>
        <dbReference type="Pfam" id="PF04015"/>
    </source>
</evidence>
<dbReference type="NCBIfam" id="TIGR01409">
    <property type="entry name" value="TAT_signal_seq"/>
    <property type="match status" value="1"/>
</dbReference>
<name>A0A644YNT2_9ZZZZ</name>
<protein>
    <recommendedName>
        <fullName evidence="1">DUF362 domain-containing protein</fullName>
    </recommendedName>
</protein>
<dbReference type="EMBL" id="VSSQ01005178">
    <property type="protein sequence ID" value="MPM28163.1"/>
    <property type="molecule type" value="Genomic_DNA"/>
</dbReference>
<dbReference type="Pfam" id="PF04015">
    <property type="entry name" value="DUF362"/>
    <property type="match status" value="1"/>
</dbReference>
<evidence type="ECO:0000313" key="2">
    <source>
        <dbReference type="EMBL" id="MPM28163.1"/>
    </source>
</evidence>